<reference evidence="1 2" key="1">
    <citation type="submission" date="2020-08" db="EMBL/GenBank/DDBJ databases">
        <authorList>
            <person name="Newling K."/>
            <person name="Davey J."/>
            <person name="Forrester S."/>
        </authorList>
    </citation>
    <scope>NUCLEOTIDE SEQUENCE [LARGE SCALE GENOMIC DNA]</scope>
    <source>
        <strain evidence="2">Crithidia deanei Carvalho (ATCC PRA-265)</strain>
    </source>
</reference>
<dbReference type="AlphaFoldDB" id="A0A7G2C8N5"/>
<evidence type="ECO:0000313" key="1">
    <source>
        <dbReference type="EMBL" id="CAD2215889.1"/>
    </source>
</evidence>
<dbReference type="Proteomes" id="UP000515908">
    <property type="component" value="Chromosome 05"/>
</dbReference>
<dbReference type="VEuPathDB" id="TriTrypDB:ADEAN_000334700"/>
<evidence type="ECO:0000313" key="2">
    <source>
        <dbReference type="Proteomes" id="UP000515908"/>
    </source>
</evidence>
<dbReference type="EMBL" id="LR877149">
    <property type="protein sequence ID" value="CAD2215889.1"/>
    <property type="molecule type" value="Genomic_DNA"/>
</dbReference>
<proteinExistence type="predicted"/>
<keyword evidence="2" id="KW-1185">Reference proteome</keyword>
<organism evidence="1 2">
    <name type="scientific">Angomonas deanei</name>
    <dbReference type="NCBI Taxonomy" id="59799"/>
    <lineage>
        <taxon>Eukaryota</taxon>
        <taxon>Discoba</taxon>
        <taxon>Euglenozoa</taxon>
        <taxon>Kinetoplastea</taxon>
        <taxon>Metakinetoplastina</taxon>
        <taxon>Trypanosomatida</taxon>
        <taxon>Trypanosomatidae</taxon>
        <taxon>Strigomonadinae</taxon>
        <taxon>Angomonas</taxon>
    </lineage>
</organism>
<protein>
    <submittedName>
        <fullName evidence="1">Uncharacterized protein</fullName>
    </submittedName>
</protein>
<sequence length="1073" mass="122080">MRRIGVRIAVPTALVHSRLRQSLLTLSDENVVNMHNAQVCFQYYPMRKPLVGGCSYWDFSRHVEVRFSRISSGVDYKELENTLHDNTLHITSALVDAFQCDSLRGAFLHMKHWQQVTRLLHLLNMRVLLTIEWKDKLYQCTADLSDEWDTKFRHHSRTFPLVPSPDLKTAIEDTVQWLFEFTSEKNTSLLAEQRKEESLRMARGVLDLVVRSTRLPYHVSERIGRAGEKDRDCLAVSVTFVKPTIDMSQQDTPMAEKAPAKEEATRWAEVTILDTCASLRQMGVEHAVYDKEKDTLLCYDKEKLLKLSFYPLGSMKGIRNLVNFCLERPVYSTVQVNPKDWKDTLTVMIRQSFGEQPARLKSSTAAGFFSGVFLPAPLTETKFLVKLNSGQERQFFLSELLALFRETCATPDEWPVVPFRPSFFDSWPVTRQKIEQLWKEGYELNSTENGACTLKVDGEHVRQVVRLPADGSIFNSFYRELDRNGDADRETVKQCALEEIRHGTNLSYVKCLGYYFHGIQTQYQRVDGKRLLSARITPSLFATLAVVESSDGDQTKEYLAKLFLEKQFPQLSRLILLLHEVKRLLIELHSLGKECVLVFKDTSVRVVDAENHSVGEFSWDDPIQTTPHIIRVLNDIKQDSIQTLHTDSFRVDAALMASLLQQHKQFKRLYPSYDHRSQELALQGIDAETSRPITLKKVVVQSWDSVPVKLLSLYRELLPSLQKAVPPVGEDVVVHKAHLDKLFARPFTVSNYQSSTGWVAEVSVSSSILGFRGERPFTFRKRESVKNKANRHLLRALYVLFVVPVLQVRADFFQRIPEKKPTVSPKMLSGPEVGSVATVVGDLTQARSFLDFVSTSVKEQVLSLYGKSGTVTLTLNNTLGFSLLYRPAAPRAVAKPSARRVKVKGGECVVLTTDVWSTNIWAPFHILLAVLQVLYKMGADELDVTLQDRWSKAIKEVTSVPNEAFVRLFFLSVFGWRTYAVDGDMPPKESIYLKQHAVLLKHGLYQSTLSLVQYEQGSKTFERILCIGFGDDDGQSANSLYTNATHEILTFFNVKKGEEISWAQLARQAEGVI</sequence>
<accession>A0A7G2C8N5</accession>
<gene>
    <name evidence="1" type="ORF">ADEAN_000334700</name>
</gene>
<name>A0A7G2C8N5_9TRYP</name>